<keyword evidence="2" id="KW-1185">Reference proteome</keyword>
<reference evidence="1 2" key="1">
    <citation type="submission" date="2007-08" db="EMBL/GenBank/DDBJ databases">
        <authorList>
            <consortium name="The Citrobacter koseri Genome Sequencing Project"/>
            <person name="McClelland M."/>
            <person name="Sanderson E.K."/>
            <person name="Porwollik S."/>
            <person name="Spieth J."/>
            <person name="Clifton W.S."/>
            <person name="Latreille P."/>
            <person name="Courtney L."/>
            <person name="Wang C."/>
            <person name="Pepin K."/>
            <person name="Bhonagiri V."/>
            <person name="Nash W."/>
            <person name="Johnson M."/>
            <person name="Thiruvilangam P."/>
            <person name="Wilson R."/>
        </authorList>
    </citation>
    <scope>NUCLEOTIDE SEQUENCE [LARGE SCALE GENOMIC DNA]</scope>
    <source>
        <strain evidence="2">ATCC BAA-895 / CDC 4225-83 / SGSC4696</strain>
    </source>
</reference>
<name>A8ADZ9_CITK8</name>
<dbReference type="AlphaFoldDB" id="A8ADZ9"/>
<sequence>MILKSLKCFIYRHRCFKLLMAWNFFKSKKWDK</sequence>
<evidence type="ECO:0000313" key="2">
    <source>
        <dbReference type="Proteomes" id="UP000008148"/>
    </source>
</evidence>
<dbReference type="EMBL" id="CP000822">
    <property type="protein sequence ID" value="ABV11712.1"/>
    <property type="molecule type" value="Genomic_DNA"/>
</dbReference>
<dbReference type="KEGG" id="cko:CKO_00557"/>
<dbReference type="HOGENOM" id="CLU_3388755_0_0_6"/>
<gene>
    <name evidence="1" type="ordered locus">CKO_00557</name>
</gene>
<evidence type="ECO:0000313" key="1">
    <source>
        <dbReference type="EMBL" id="ABV11712.1"/>
    </source>
</evidence>
<accession>A8ADZ9</accession>
<dbReference type="Proteomes" id="UP000008148">
    <property type="component" value="Chromosome"/>
</dbReference>
<organism evidence="1 2">
    <name type="scientific">Citrobacter koseri (strain ATCC BAA-895 / CDC 4225-83 / SGSC4696)</name>
    <dbReference type="NCBI Taxonomy" id="290338"/>
    <lineage>
        <taxon>Bacteria</taxon>
        <taxon>Pseudomonadati</taxon>
        <taxon>Pseudomonadota</taxon>
        <taxon>Gammaproteobacteria</taxon>
        <taxon>Enterobacterales</taxon>
        <taxon>Enterobacteriaceae</taxon>
        <taxon>Citrobacter</taxon>
    </lineage>
</organism>
<proteinExistence type="predicted"/>
<protein>
    <submittedName>
        <fullName evidence="1">Uncharacterized protein</fullName>
    </submittedName>
</protein>